<accession>A0A0G9MSZ8</accession>
<dbReference type="EMBL" id="LBHB01000003">
    <property type="protein sequence ID" value="KLE33836.1"/>
    <property type="molecule type" value="Genomic_DNA"/>
</dbReference>
<evidence type="ECO:0000313" key="2">
    <source>
        <dbReference type="Proteomes" id="UP000053464"/>
    </source>
</evidence>
<dbReference type="Proteomes" id="UP000053464">
    <property type="component" value="Unassembled WGS sequence"/>
</dbReference>
<organism evidence="1 2">
    <name type="scientific">Aurantiacibacter luteus</name>
    <dbReference type="NCBI Taxonomy" id="1581420"/>
    <lineage>
        <taxon>Bacteria</taxon>
        <taxon>Pseudomonadati</taxon>
        <taxon>Pseudomonadota</taxon>
        <taxon>Alphaproteobacteria</taxon>
        <taxon>Sphingomonadales</taxon>
        <taxon>Erythrobacteraceae</taxon>
        <taxon>Aurantiacibacter</taxon>
    </lineage>
</organism>
<dbReference type="AlphaFoldDB" id="A0A0G9MSZ8"/>
<proteinExistence type="predicted"/>
<gene>
    <name evidence="1" type="ORF">AAW00_12235</name>
</gene>
<reference evidence="1 2" key="1">
    <citation type="submission" date="2015-04" db="EMBL/GenBank/DDBJ databases">
        <title>The draft genome sequence of Erythrobacter luteus KA37.</title>
        <authorList>
            <person name="Zhuang L."/>
            <person name="Liu Y."/>
            <person name="Shao Z."/>
        </authorList>
    </citation>
    <scope>NUCLEOTIDE SEQUENCE [LARGE SCALE GENOMIC DNA]</scope>
    <source>
        <strain evidence="1 2">KA37</strain>
    </source>
</reference>
<protein>
    <submittedName>
        <fullName evidence="1">Uncharacterized protein</fullName>
    </submittedName>
</protein>
<evidence type="ECO:0000313" key="1">
    <source>
        <dbReference type="EMBL" id="KLE33836.1"/>
    </source>
</evidence>
<keyword evidence="2" id="KW-1185">Reference proteome</keyword>
<comment type="caution">
    <text evidence="1">The sequence shown here is derived from an EMBL/GenBank/DDBJ whole genome shotgun (WGS) entry which is preliminary data.</text>
</comment>
<name>A0A0G9MSZ8_9SPHN</name>
<sequence length="64" mass="6903">MKRRYGSSRSDRRAGSMVVAIDTASSSRPRMARAKARVRKAARSCRCRSGKSVVSDAAASPEMA</sequence>